<protein>
    <recommendedName>
        <fullName evidence="3">DNA primase</fullName>
    </recommendedName>
</protein>
<evidence type="ECO:0008006" key="3">
    <source>
        <dbReference type="Google" id="ProtNLM"/>
    </source>
</evidence>
<gene>
    <name evidence="1" type="ORF">NG653_01905</name>
</gene>
<accession>A0ABT1AVG7</accession>
<comment type="caution">
    <text evidence="1">The sequence shown here is derived from an EMBL/GenBank/DDBJ whole genome shotgun (WGS) entry which is preliminary data.</text>
</comment>
<proteinExistence type="predicted"/>
<organism evidence="1 2">
    <name type="scientific">Robiginitalea marina</name>
    <dbReference type="NCBI Taxonomy" id="2954105"/>
    <lineage>
        <taxon>Bacteria</taxon>
        <taxon>Pseudomonadati</taxon>
        <taxon>Bacteroidota</taxon>
        <taxon>Flavobacteriia</taxon>
        <taxon>Flavobacteriales</taxon>
        <taxon>Flavobacteriaceae</taxon>
        <taxon>Robiginitalea</taxon>
    </lineage>
</organism>
<evidence type="ECO:0000313" key="1">
    <source>
        <dbReference type="EMBL" id="MCO5723592.1"/>
    </source>
</evidence>
<dbReference type="RefSeq" id="WP_252739964.1">
    <property type="nucleotide sequence ID" value="NZ_JAMXIB010000001.1"/>
</dbReference>
<evidence type="ECO:0000313" key="2">
    <source>
        <dbReference type="Proteomes" id="UP001206312"/>
    </source>
</evidence>
<reference evidence="1 2" key="1">
    <citation type="submission" date="2022-06" db="EMBL/GenBank/DDBJ databases">
        <authorList>
            <person name="Xuan X."/>
        </authorList>
    </citation>
    <scope>NUCLEOTIDE SEQUENCE [LARGE SCALE GENOMIC DNA]</scope>
    <source>
        <strain evidence="1 2">2V75</strain>
    </source>
</reference>
<dbReference type="Proteomes" id="UP001206312">
    <property type="component" value="Unassembled WGS sequence"/>
</dbReference>
<keyword evidence="2" id="KW-1185">Reference proteome</keyword>
<sequence length="106" mass="12189">MKRIIIDHKKLTPELAELLLAKYPEGYGDEDIIAFKNARGEWVEAVELQTMEALYLVKISKSLSNFLASFEDLGEEEEDTEKPVASLEDIEEEYNGSLESEFNWED</sequence>
<name>A0ABT1AVG7_9FLAO</name>
<dbReference type="EMBL" id="JAMXIB010000001">
    <property type="protein sequence ID" value="MCO5723592.1"/>
    <property type="molecule type" value="Genomic_DNA"/>
</dbReference>